<keyword evidence="10" id="KW-0732">Signal</keyword>
<feature type="binding site" evidence="10">
    <location>
        <position position="433"/>
    </location>
    <ligand>
        <name>[4Fe-4S] cluster</name>
        <dbReference type="ChEBI" id="CHEBI:49883"/>
        <label>1</label>
    </ligand>
</feature>
<dbReference type="InterPro" id="IPR006638">
    <property type="entry name" value="Elp3/MiaA/NifB-like_rSAM"/>
</dbReference>
<dbReference type="OMA" id="RSCAFCQ"/>
<reference evidence="13" key="3">
    <citation type="submission" date="2014-05" db="EMBL/GenBank/DDBJ databases">
        <authorList>
            <person name="Aslett M.A."/>
            <person name="De Silva N."/>
        </authorList>
    </citation>
    <scope>NUCLEOTIDE SEQUENCE</scope>
    <source>
        <strain evidence="13">17X</strain>
    </source>
</reference>
<comment type="catalytic activity">
    <reaction evidence="9 10">
        <text>[[Fe-S] cluster scaffold protein carrying a second [4Fe-4S](2+) cluster] + N(6)-octanoyl-L-lysyl-[protein] + 2 oxidized [2Fe-2S]-[ferredoxin] + 2 S-adenosyl-L-methionine + 4 H(+) = [[Fe-S] cluster scaffold protein] + N(6)-[(R)-dihydrolipoyl]-L-lysyl-[protein] + 4 Fe(3+) + 2 hydrogen sulfide + 2 5'-deoxyadenosine + 2 L-methionine + 2 reduced [2Fe-2S]-[ferredoxin]</text>
        <dbReference type="Rhea" id="RHEA:16585"/>
        <dbReference type="Rhea" id="RHEA-COMP:9928"/>
        <dbReference type="Rhea" id="RHEA-COMP:10000"/>
        <dbReference type="Rhea" id="RHEA-COMP:10001"/>
        <dbReference type="Rhea" id="RHEA-COMP:10475"/>
        <dbReference type="Rhea" id="RHEA-COMP:14568"/>
        <dbReference type="Rhea" id="RHEA-COMP:14569"/>
        <dbReference type="ChEBI" id="CHEBI:15378"/>
        <dbReference type="ChEBI" id="CHEBI:17319"/>
        <dbReference type="ChEBI" id="CHEBI:29034"/>
        <dbReference type="ChEBI" id="CHEBI:29919"/>
        <dbReference type="ChEBI" id="CHEBI:33722"/>
        <dbReference type="ChEBI" id="CHEBI:33737"/>
        <dbReference type="ChEBI" id="CHEBI:33738"/>
        <dbReference type="ChEBI" id="CHEBI:57844"/>
        <dbReference type="ChEBI" id="CHEBI:59789"/>
        <dbReference type="ChEBI" id="CHEBI:78809"/>
        <dbReference type="ChEBI" id="CHEBI:83100"/>
        <dbReference type="EC" id="2.8.1.8"/>
    </reaction>
</comment>
<dbReference type="NCBIfam" id="TIGR00510">
    <property type="entry name" value="lipA"/>
    <property type="match status" value="1"/>
</dbReference>
<evidence type="ECO:0000256" key="2">
    <source>
        <dbReference type="ARBA" id="ARBA00022485"/>
    </source>
</evidence>
<reference evidence="12" key="2">
    <citation type="submission" date="2014-05" db="EMBL/GenBank/DDBJ databases">
        <authorList>
            <person name="Aslett A.Martin."/>
            <person name="De Silva Nishadi"/>
        </authorList>
    </citation>
    <scope>NUCLEOTIDE SEQUENCE</scope>
    <source>
        <strain evidence="12">YM</strain>
    </source>
</reference>
<organism evidence="12 15">
    <name type="scientific">Plasmodium yoelii</name>
    <dbReference type="NCBI Taxonomy" id="5861"/>
    <lineage>
        <taxon>Eukaryota</taxon>
        <taxon>Sar</taxon>
        <taxon>Alveolata</taxon>
        <taxon>Apicomplexa</taxon>
        <taxon>Aconoidasida</taxon>
        <taxon>Haemosporida</taxon>
        <taxon>Plasmodiidae</taxon>
        <taxon>Plasmodium</taxon>
        <taxon>Plasmodium (Vinckeia)</taxon>
    </lineage>
</organism>
<reference evidence="14 15" key="1">
    <citation type="journal article" date="2014" name="BMC Biol.">
        <title>A comprehensive evaluation of rodent malaria parasite genomes and gene expression.</title>
        <authorList>
            <person name="Otto T.D."/>
            <person name="Bohme U."/>
            <person name="Jackson A.P."/>
            <person name="Hunt M."/>
            <person name="Franke-Fayard B."/>
            <person name="Hoeijmakers W.A."/>
            <person name="Religa A.A."/>
            <person name="Robertson L."/>
            <person name="Sanders M."/>
            <person name="Ogun S.A."/>
            <person name="Cunningham D."/>
            <person name="Erhart A."/>
            <person name="Billker O."/>
            <person name="Khan S.M."/>
            <person name="Stunnenberg H.G."/>
            <person name="Langhorne J."/>
            <person name="Holder A.A."/>
            <person name="Waters A.P."/>
            <person name="Newbold C.I."/>
            <person name="Pain A."/>
            <person name="Berriman M."/>
            <person name="Janse C.J."/>
        </authorList>
    </citation>
    <scope>NUCLEOTIDE SEQUENCE [LARGE SCALE GENOMIC DNA]</scope>
    <source>
        <strain evidence="13 14">17X</strain>
        <strain evidence="12 15">YM</strain>
    </source>
</reference>
<evidence type="ECO:0000256" key="3">
    <source>
        <dbReference type="ARBA" id="ARBA00022679"/>
    </source>
</evidence>
<dbReference type="SFLD" id="SFLDG01058">
    <property type="entry name" value="lipoyl_synthase_like"/>
    <property type="match status" value="1"/>
</dbReference>
<gene>
    <name evidence="10" type="primary">lipA</name>
    <name evidence="13" type="ORF">PY17X_1363200</name>
    <name evidence="12" type="ORF">PYYM_1359600</name>
</gene>
<evidence type="ECO:0000259" key="11">
    <source>
        <dbReference type="PROSITE" id="PS51918"/>
    </source>
</evidence>
<evidence type="ECO:0000313" key="12">
    <source>
        <dbReference type="EMBL" id="CDU20242.1"/>
    </source>
</evidence>
<dbReference type="InterPro" id="IPR058240">
    <property type="entry name" value="rSAM_sf"/>
</dbReference>
<dbReference type="VEuPathDB" id="PlasmoDB:PY17X_1363200"/>
<dbReference type="Pfam" id="PF04055">
    <property type="entry name" value="Radical_SAM"/>
    <property type="match status" value="1"/>
</dbReference>
<dbReference type="SFLD" id="SFLDS00029">
    <property type="entry name" value="Radical_SAM"/>
    <property type="match status" value="1"/>
</dbReference>
<dbReference type="GO" id="GO:0020011">
    <property type="term" value="C:apicoplast"/>
    <property type="evidence" value="ECO:0007669"/>
    <property type="project" value="UniProtKB-SubCell"/>
</dbReference>
<evidence type="ECO:0000313" key="14">
    <source>
        <dbReference type="Proteomes" id="UP000072874"/>
    </source>
</evidence>
<feature type="binding site" evidence="10">
    <location>
        <position position="225"/>
    </location>
    <ligand>
        <name>[4Fe-4S] cluster</name>
        <dbReference type="ChEBI" id="CHEBI:49883"/>
        <label>2</label>
        <note>4Fe-4S-S-AdoMet</note>
    </ligand>
</feature>
<sequence length="463" mass="52888" precursor="true">MNFLVLFFSYSIFVLPYSILVYGISKDRKCCEYGNSVDSSKILYIAGSVRKRRKTFEKKINVSNFEREGNANGYKHIDNKGIYATKQNLEFDEARNKEANENNKNDATTVNRKIIIESENKNNHNNQEQNIKDCYTNENAQNDEKNKKVKIPKVGNAMPEKKPDWFHVPAPNGEKYKKLKSDLGKLKLHTVCEEAQCPNIGECWNIGTATIMLLGDTCTRGCKFCSIKTSSKPPPPDINEPFNTAKAICEWDINYIVITSVDRDDLPDGGADHFAKTVELIKFSKPSILIECLVSDFQGNIDSIKRLALSGLDVYAHNIETVKRLQKYVRDKRANYEQSLYVLKKAKEINPNLYTKTSIMLGLGETQDEVLQTMKDARSNDIDVITFGQYLRPTKNHLNVVEYISPQMFNYYKDVGLKMGFKYIASGPLVRSSYMAGEYFMKNMVEKGRNQKNQQIKPVEVTK</sequence>
<feature type="binding site" evidence="10">
    <location>
        <position position="222"/>
    </location>
    <ligand>
        <name>[4Fe-4S] cluster</name>
        <dbReference type="ChEBI" id="CHEBI:49883"/>
        <label>2</label>
        <note>4Fe-4S-S-AdoMet</note>
    </ligand>
</feature>
<dbReference type="KEGG" id="pyo:PY17X_1363200"/>
<keyword evidence="4 10" id="KW-0949">S-adenosyl-L-methionine</keyword>
<comment type="pathway">
    <text evidence="10">Protein modification; protein lipoylation via endogenous pathway; protein N(6)-(lipoyl)lysine from octanoyl-[acyl-carrier-protein]: step 2/2.</text>
</comment>
<comment type="subcellular location">
    <subcellularLocation>
        <location evidence="1">Mitochondrion</location>
    </subcellularLocation>
    <subcellularLocation>
        <location evidence="10">Plastid</location>
        <location evidence="10">Apicoplast</location>
    </subcellularLocation>
</comment>
<evidence type="ECO:0000256" key="6">
    <source>
        <dbReference type="ARBA" id="ARBA00022887"/>
    </source>
</evidence>
<dbReference type="GO" id="GO:0005739">
    <property type="term" value="C:mitochondrion"/>
    <property type="evidence" value="ECO:0007669"/>
    <property type="project" value="UniProtKB-SubCell"/>
</dbReference>
<keyword evidence="5 10" id="KW-0479">Metal-binding</keyword>
<keyword evidence="2 10" id="KW-0004">4Fe-4S</keyword>
<dbReference type="Proteomes" id="UP000072904">
    <property type="component" value="Chromosome 13"/>
</dbReference>
<dbReference type="InterPro" id="IPR003698">
    <property type="entry name" value="Lipoyl_synth"/>
</dbReference>
<feature type="domain" description="Radical SAM core" evidence="11">
    <location>
        <begin position="204"/>
        <end position="422"/>
    </location>
</feature>
<name>A0A077YBV2_PLAYE</name>
<dbReference type="SMART" id="SM00729">
    <property type="entry name" value="Elp3"/>
    <property type="match status" value="1"/>
</dbReference>
<dbReference type="Gene3D" id="3.20.20.70">
    <property type="entry name" value="Aldolase class I"/>
    <property type="match status" value="1"/>
</dbReference>
<dbReference type="HAMAP" id="MF_00206">
    <property type="entry name" value="Lipoyl_synth"/>
    <property type="match status" value="1"/>
</dbReference>
<keyword evidence="10" id="KW-0934">Plastid</keyword>
<feature type="signal peptide" evidence="10">
    <location>
        <begin position="1"/>
        <end position="16"/>
    </location>
</feature>
<dbReference type="SUPFAM" id="SSF102114">
    <property type="entry name" value="Radical SAM enzymes"/>
    <property type="match status" value="1"/>
</dbReference>
<dbReference type="VEuPathDB" id="PlasmoDB:PY06208"/>
<keyword evidence="8 10" id="KW-0411">Iron-sulfur</keyword>
<comment type="similarity">
    <text evidence="10">Belongs to the radical SAM superfamily. Lipoyl synthase family.</text>
</comment>
<feature type="chain" id="PRO_5015009903" description="Lipoyl synthase, apicoplast" evidence="10">
    <location>
        <begin position="17"/>
        <end position="463"/>
    </location>
</feature>
<feature type="binding site" evidence="10">
    <location>
        <position position="218"/>
    </location>
    <ligand>
        <name>[4Fe-4S] cluster</name>
        <dbReference type="ChEBI" id="CHEBI:49883"/>
        <label>2</label>
        <note>4Fe-4S-S-AdoMet</note>
    </ligand>
</feature>
<dbReference type="VEuPathDB" id="PlasmoDB:Py17XNL_001303464"/>
<dbReference type="Pfam" id="PF16881">
    <property type="entry name" value="LIAS_N"/>
    <property type="match status" value="1"/>
</dbReference>
<dbReference type="InterPro" id="IPR013785">
    <property type="entry name" value="Aldolase_TIM"/>
</dbReference>
<dbReference type="AlphaFoldDB" id="A0A077YBV2"/>
<keyword evidence="6 10" id="KW-0933">Apicoplast</keyword>
<evidence type="ECO:0000313" key="13">
    <source>
        <dbReference type="EMBL" id="VTZ81000.1"/>
    </source>
</evidence>
<evidence type="ECO:0000256" key="10">
    <source>
        <dbReference type="HAMAP-Rule" id="MF_03123"/>
    </source>
</evidence>
<evidence type="ECO:0000256" key="9">
    <source>
        <dbReference type="ARBA" id="ARBA00047326"/>
    </source>
</evidence>
<dbReference type="EC" id="2.8.1.8" evidence="10"/>
<dbReference type="PANTHER" id="PTHR10949">
    <property type="entry name" value="LIPOYL SYNTHASE"/>
    <property type="match status" value="1"/>
</dbReference>
<comment type="cofactor">
    <cofactor evidence="10">
        <name>[4Fe-4S] cluster</name>
        <dbReference type="ChEBI" id="CHEBI:49883"/>
    </cofactor>
    <text evidence="10">Binds 2 [4Fe-4S] clusters per subunit. One cluster is coordinated with 3 cysteines and an exchangeable S-adenosyl-L-methionine.</text>
</comment>
<dbReference type="NCBIfam" id="NF009544">
    <property type="entry name" value="PRK12928.1"/>
    <property type="match status" value="1"/>
</dbReference>
<evidence type="ECO:0000256" key="8">
    <source>
        <dbReference type="ARBA" id="ARBA00023014"/>
    </source>
</evidence>
<dbReference type="PANTHER" id="PTHR10949:SF0">
    <property type="entry name" value="LIPOYL SYNTHASE, MITOCHONDRIAL"/>
    <property type="match status" value="1"/>
</dbReference>
<dbReference type="GO" id="GO:0009249">
    <property type="term" value="P:protein lipoylation"/>
    <property type="evidence" value="ECO:0007669"/>
    <property type="project" value="UniProtKB-UniRule"/>
</dbReference>
<dbReference type="InterPro" id="IPR031691">
    <property type="entry name" value="LIAS_N"/>
</dbReference>
<evidence type="ECO:0000256" key="7">
    <source>
        <dbReference type="ARBA" id="ARBA00023004"/>
    </source>
</evidence>
<keyword evidence="7 10" id="KW-0408">Iron</keyword>
<dbReference type="OrthoDB" id="3231at2759"/>
<feature type="binding site" evidence="10">
    <location>
        <position position="203"/>
    </location>
    <ligand>
        <name>[4Fe-4S] cluster</name>
        <dbReference type="ChEBI" id="CHEBI:49883"/>
        <label>1</label>
    </ligand>
</feature>
<dbReference type="GO" id="GO:0051539">
    <property type="term" value="F:4 iron, 4 sulfur cluster binding"/>
    <property type="evidence" value="ECO:0007669"/>
    <property type="project" value="UniProtKB-UniRule"/>
</dbReference>
<dbReference type="VEuPathDB" id="PlasmoDB:PYYM_1359600"/>
<keyword evidence="3 10" id="KW-0808">Transferase</keyword>
<reference evidence="13" key="4">
    <citation type="submission" date="2019-05" db="EMBL/GenBank/DDBJ databases">
        <authorList>
            <consortium name="Pathogen Informatics"/>
        </authorList>
    </citation>
    <scope>NUCLEOTIDE SEQUENCE</scope>
    <source>
        <strain evidence="13">17X</strain>
    </source>
</reference>
<dbReference type="InterPro" id="IPR007197">
    <property type="entry name" value="rSAM"/>
</dbReference>
<protein>
    <recommendedName>
        <fullName evidence="10">Lipoyl synthase, apicoplast</fullName>
        <ecNumber evidence="10">2.8.1.8</ecNumber>
    </recommendedName>
    <alternativeName>
        <fullName evidence="10">Lipoate synthase</fullName>
        <shortName evidence="10">LS</shortName>
        <shortName evidence="10">Lip-syn</shortName>
    </alternativeName>
    <alternativeName>
        <fullName evidence="10">Lipoic acid synthase</fullName>
    </alternativeName>
</protein>
<dbReference type="SFLD" id="SFLDF00271">
    <property type="entry name" value="lipoyl_synthase"/>
    <property type="match status" value="1"/>
</dbReference>
<feature type="binding site" evidence="10">
    <location>
        <position position="197"/>
    </location>
    <ligand>
        <name>[4Fe-4S] cluster</name>
        <dbReference type="ChEBI" id="CHEBI:49883"/>
        <label>1</label>
    </ligand>
</feature>
<comment type="function">
    <text evidence="10">Catalyzes the radical-mediated insertion of two sulfur atoms into the C-6 and C-8 positions of the octanoyl moiety bound to the lipoyl domains of lipoate-dependent enzymes, thereby converting the octanoylated domains into lipoylated derivatives.</text>
</comment>
<dbReference type="UniPathway" id="UPA00538">
    <property type="reaction ID" value="UER00593"/>
</dbReference>
<evidence type="ECO:0000256" key="5">
    <source>
        <dbReference type="ARBA" id="ARBA00022723"/>
    </source>
</evidence>
<dbReference type="PROSITE" id="PS51918">
    <property type="entry name" value="RADICAL_SAM"/>
    <property type="match status" value="1"/>
</dbReference>
<dbReference type="CDD" id="cd01335">
    <property type="entry name" value="Radical_SAM"/>
    <property type="match status" value="1"/>
</dbReference>
<dbReference type="GO" id="GO:0046872">
    <property type="term" value="F:metal ion binding"/>
    <property type="evidence" value="ECO:0007669"/>
    <property type="project" value="UniProtKB-KW"/>
</dbReference>
<feature type="binding site" evidence="10">
    <location>
        <position position="192"/>
    </location>
    <ligand>
        <name>[4Fe-4S] cluster</name>
        <dbReference type="ChEBI" id="CHEBI:49883"/>
        <label>1</label>
    </ligand>
</feature>
<dbReference type="GO" id="GO:0016992">
    <property type="term" value="F:lipoate synthase activity"/>
    <property type="evidence" value="ECO:0007669"/>
    <property type="project" value="UniProtKB-UniRule"/>
</dbReference>
<dbReference type="NCBIfam" id="NF004019">
    <property type="entry name" value="PRK05481.1"/>
    <property type="match status" value="1"/>
</dbReference>
<dbReference type="Proteomes" id="UP000072874">
    <property type="component" value="Chromosome 13"/>
</dbReference>
<accession>A0A077YBV2</accession>
<evidence type="ECO:0000256" key="4">
    <source>
        <dbReference type="ARBA" id="ARBA00022691"/>
    </source>
</evidence>
<evidence type="ECO:0000313" key="15">
    <source>
        <dbReference type="Proteomes" id="UP000072904"/>
    </source>
</evidence>
<evidence type="ECO:0000256" key="1">
    <source>
        <dbReference type="ARBA" id="ARBA00004173"/>
    </source>
</evidence>
<dbReference type="EMBL" id="LM993667">
    <property type="protein sequence ID" value="VTZ81000.1"/>
    <property type="molecule type" value="Genomic_DNA"/>
</dbReference>
<proteinExistence type="inferred from homology"/>
<dbReference type="EMBL" id="LK934641">
    <property type="protein sequence ID" value="CDU20242.1"/>
    <property type="molecule type" value="Genomic_DNA"/>
</dbReference>